<keyword evidence="3 6" id="KW-0812">Transmembrane</keyword>
<evidence type="ECO:0000256" key="4">
    <source>
        <dbReference type="ARBA" id="ARBA00022989"/>
    </source>
</evidence>
<evidence type="ECO:0000313" key="8">
    <source>
        <dbReference type="EMBL" id="MBB6214281.1"/>
    </source>
</evidence>
<feature type="transmembrane region" description="Helical" evidence="6">
    <location>
        <begin position="613"/>
        <end position="633"/>
    </location>
</feature>
<evidence type="ECO:0000256" key="5">
    <source>
        <dbReference type="ARBA" id="ARBA00023136"/>
    </source>
</evidence>
<dbReference type="PANTHER" id="PTHR46795">
    <property type="entry name" value="ABC TRANSPORTER PERMEASE-RELATED-RELATED"/>
    <property type="match status" value="1"/>
</dbReference>
<organism evidence="8 9">
    <name type="scientific">Anaerosolibacter carboniphilus</name>
    <dbReference type="NCBI Taxonomy" id="1417629"/>
    <lineage>
        <taxon>Bacteria</taxon>
        <taxon>Bacillati</taxon>
        <taxon>Bacillota</taxon>
        <taxon>Clostridia</taxon>
        <taxon>Peptostreptococcales</taxon>
        <taxon>Thermotaleaceae</taxon>
        <taxon>Anaerosolibacter</taxon>
    </lineage>
</organism>
<dbReference type="RefSeq" id="WP_184307520.1">
    <property type="nucleotide sequence ID" value="NZ_JACHEN010000001.1"/>
</dbReference>
<reference evidence="8 9" key="1">
    <citation type="submission" date="2020-08" db="EMBL/GenBank/DDBJ databases">
        <title>Genomic Encyclopedia of Type Strains, Phase IV (KMG-IV): sequencing the most valuable type-strain genomes for metagenomic binning, comparative biology and taxonomic classification.</title>
        <authorList>
            <person name="Goeker M."/>
        </authorList>
    </citation>
    <scope>NUCLEOTIDE SEQUENCE [LARGE SCALE GENOMIC DNA]</scope>
    <source>
        <strain evidence="8 9">DSM 103526</strain>
    </source>
</reference>
<dbReference type="AlphaFoldDB" id="A0A841KM10"/>
<keyword evidence="9" id="KW-1185">Reference proteome</keyword>
<dbReference type="InterPro" id="IPR003838">
    <property type="entry name" value="ABC3_permease_C"/>
</dbReference>
<accession>A0A841KM10</accession>
<keyword evidence="2 6" id="KW-1003">Cell membrane</keyword>
<feature type="transmembrane region" description="Helical" evidence="6">
    <location>
        <begin position="114"/>
        <end position="144"/>
    </location>
</feature>
<dbReference type="GO" id="GO:0055085">
    <property type="term" value="P:transmembrane transport"/>
    <property type="evidence" value="ECO:0007669"/>
    <property type="project" value="UniProtKB-UniRule"/>
</dbReference>
<dbReference type="EMBL" id="JACHEN010000001">
    <property type="protein sequence ID" value="MBB6214281.1"/>
    <property type="molecule type" value="Genomic_DNA"/>
</dbReference>
<name>A0A841KM10_9FIRM</name>
<dbReference type="Proteomes" id="UP000579281">
    <property type="component" value="Unassembled WGS sequence"/>
</dbReference>
<gene>
    <name evidence="8" type="ORF">HNQ80_000350</name>
</gene>
<evidence type="ECO:0000259" key="7">
    <source>
        <dbReference type="Pfam" id="PF02687"/>
    </source>
</evidence>
<feature type="transmembrane region" description="Helical" evidence="6">
    <location>
        <begin position="582"/>
        <end position="601"/>
    </location>
</feature>
<feature type="domain" description="ABC3 transporter permease C-terminal" evidence="7">
    <location>
        <begin position="66"/>
        <end position="184"/>
    </location>
</feature>
<dbReference type="InterPro" id="IPR027022">
    <property type="entry name" value="ABC_permease_BceB-typ"/>
</dbReference>
<feature type="transmembrane region" description="Helical" evidence="6">
    <location>
        <begin position="156"/>
        <end position="177"/>
    </location>
</feature>
<proteinExistence type="inferred from homology"/>
<feature type="transmembrane region" description="Helical" evidence="6">
    <location>
        <begin position="523"/>
        <end position="548"/>
    </location>
</feature>
<feature type="transmembrane region" description="Helical" evidence="6">
    <location>
        <begin position="233"/>
        <end position="252"/>
    </location>
</feature>
<keyword evidence="6" id="KW-0813">Transport</keyword>
<comment type="caution">
    <text evidence="8">The sequence shown here is derived from an EMBL/GenBank/DDBJ whole genome shotgun (WGS) entry which is preliminary data.</text>
</comment>
<evidence type="ECO:0000313" key="9">
    <source>
        <dbReference type="Proteomes" id="UP000579281"/>
    </source>
</evidence>
<evidence type="ECO:0000256" key="1">
    <source>
        <dbReference type="ARBA" id="ARBA00004651"/>
    </source>
</evidence>
<dbReference type="PIRSF" id="PIRSF018968">
    <property type="entry name" value="ABC_permease_BceB"/>
    <property type="match status" value="1"/>
</dbReference>
<dbReference type="InterPro" id="IPR052536">
    <property type="entry name" value="ABC-4_Integral_Memb_Prot"/>
</dbReference>
<evidence type="ECO:0000256" key="3">
    <source>
        <dbReference type="ARBA" id="ARBA00022692"/>
    </source>
</evidence>
<protein>
    <submittedName>
        <fullName evidence="8">Putative ABC transport system permease protein</fullName>
    </submittedName>
</protein>
<keyword evidence="5 6" id="KW-0472">Membrane</keyword>
<dbReference type="Pfam" id="PF02687">
    <property type="entry name" value="FtsX"/>
    <property type="match status" value="1"/>
</dbReference>
<dbReference type="GO" id="GO:0005886">
    <property type="term" value="C:plasma membrane"/>
    <property type="evidence" value="ECO:0007669"/>
    <property type="project" value="UniProtKB-SubCell"/>
</dbReference>
<feature type="transmembrane region" description="Helical" evidence="6">
    <location>
        <begin position="285"/>
        <end position="304"/>
    </location>
</feature>
<comment type="subcellular location">
    <subcellularLocation>
        <location evidence="1 6">Cell membrane</location>
        <topology evidence="1 6">Multi-pass membrane protein</topology>
    </subcellularLocation>
</comment>
<feature type="transmembrane region" description="Helical" evidence="6">
    <location>
        <begin position="21"/>
        <end position="40"/>
    </location>
</feature>
<evidence type="ECO:0000256" key="2">
    <source>
        <dbReference type="ARBA" id="ARBA00022475"/>
    </source>
</evidence>
<feature type="transmembrane region" description="Helical" evidence="6">
    <location>
        <begin position="60"/>
        <end position="80"/>
    </location>
</feature>
<feature type="transmembrane region" description="Helical" evidence="6">
    <location>
        <begin position="205"/>
        <end position="227"/>
    </location>
</feature>
<keyword evidence="4 6" id="KW-1133">Transmembrane helix</keyword>
<evidence type="ECO:0000256" key="6">
    <source>
        <dbReference type="PIRNR" id="PIRNR018968"/>
    </source>
</evidence>
<dbReference type="PANTHER" id="PTHR46795:SF3">
    <property type="entry name" value="ABC TRANSPORTER PERMEASE"/>
    <property type="match status" value="1"/>
</dbReference>
<comment type="similarity">
    <text evidence="6">Belongs to the ABC-4 integral membrane protein family.</text>
</comment>
<sequence>MTFHSIVYKNVKENFNKYVMYYLSNALVVMVFFIFANFIANPEIKSIDTLGNMGVAAERVIYLCEFIILMVSIVFTNYSITNFLRSREKEFGLLSLFGLTKNQIRNYILFENMIVSTVAIITGLIGGILFSKLFFMTVTVILTLDAEIPFTISHKAILITLISFTILFQGIALFISYKIKNSNIIELLKGSRIPKPIPKFSKVKAISSILLIASGYIIAVYSGLAIVFTMFPILFLVILGTYLLYAQFTVFFTDKLKQNKGIYYKGIHMITISQIVYKLKDNAKILFIASILSAVTLTATISVYSTQQVMLHNIEQNLPHDFDFIERGLSSQDSKDVKKIDEALKVHGHEVEYKNRIILIEATNEDTDLANATNNKKDFYIISNSDYNVLASQLGKKQVDIQKGEVLIHTYNIFGSMGSKYFIDQTKGLDLMTEGGRLALAIRDEISGGIMNDDGKNTNTAVVSDETFNSLLRNISDENKLVYYGYGIKGWDRPSKAVTEIKKIFPTDTFTEKTAQYLPIIRFMTFLIFIGTFISILFFISTSGILYFKIFNEIQKDRHEFISLKKMGVANDEMKTIISTQCGIMFLLPFVVALSHSVFAIKSLSNILGDNLSGYFLVIASIYLGLQLAYFVFARTMYVMQIDHWVKG</sequence>